<dbReference type="PROSITE" id="PS51017">
    <property type="entry name" value="CCT"/>
    <property type="match status" value="1"/>
</dbReference>
<dbReference type="OrthoDB" id="153872at2759"/>
<gene>
    <name evidence="6" type="ORF">CDL12_10302</name>
</gene>
<feature type="region of interest" description="Disordered" evidence="4">
    <location>
        <begin position="25"/>
        <end position="59"/>
    </location>
</feature>
<evidence type="ECO:0000256" key="1">
    <source>
        <dbReference type="ARBA" id="ARBA00004123"/>
    </source>
</evidence>
<comment type="subcellular location">
    <subcellularLocation>
        <location evidence="1 3">Nucleus</location>
    </subcellularLocation>
</comment>
<feature type="compositionally biased region" description="Low complexity" evidence="4">
    <location>
        <begin position="25"/>
        <end position="42"/>
    </location>
</feature>
<dbReference type="Pfam" id="PF06203">
    <property type="entry name" value="CCT"/>
    <property type="match status" value="1"/>
</dbReference>
<dbReference type="InterPro" id="IPR052453">
    <property type="entry name" value="CONSTANS-like_ZF"/>
</dbReference>
<reference evidence="7" key="1">
    <citation type="journal article" date="2018" name="Gigascience">
        <title>Genome assembly of the Pink Ipe (Handroanthus impetiginosus, Bignoniaceae), a highly valued, ecologically keystone Neotropical timber forest tree.</title>
        <authorList>
            <person name="Silva-Junior O.B."/>
            <person name="Grattapaglia D."/>
            <person name="Novaes E."/>
            <person name="Collevatti R.G."/>
        </authorList>
    </citation>
    <scope>NUCLEOTIDE SEQUENCE [LARGE SCALE GENOMIC DNA]</scope>
    <source>
        <strain evidence="7">cv. UFG-1</strain>
    </source>
</reference>
<dbReference type="GO" id="GO:0006355">
    <property type="term" value="P:regulation of DNA-templated transcription"/>
    <property type="evidence" value="ECO:0007669"/>
    <property type="project" value="TreeGrafter"/>
</dbReference>
<dbReference type="EMBL" id="NKXS01001745">
    <property type="protein sequence ID" value="PIN17046.1"/>
    <property type="molecule type" value="Genomic_DNA"/>
</dbReference>
<feature type="domain" description="CCT" evidence="5">
    <location>
        <begin position="343"/>
        <end position="386"/>
    </location>
</feature>
<evidence type="ECO:0000313" key="6">
    <source>
        <dbReference type="EMBL" id="PIN17046.1"/>
    </source>
</evidence>
<feature type="region of interest" description="Disordered" evidence="4">
    <location>
        <begin position="371"/>
        <end position="396"/>
    </location>
</feature>
<evidence type="ECO:0000256" key="4">
    <source>
        <dbReference type="SAM" id="MobiDB-lite"/>
    </source>
</evidence>
<dbReference type="PANTHER" id="PTHR31874">
    <property type="entry name" value="CCT MOTIF FAMILY PROTEIN, EXPRESSED"/>
    <property type="match status" value="1"/>
</dbReference>
<evidence type="ECO:0000259" key="5">
    <source>
        <dbReference type="PROSITE" id="PS51017"/>
    </source>
</evidence>
<keyword evidence="7" id="KW-1185">Reference proteome</keyword>
<sequence length="396" mass="44211">MSSCLTGGGSYRLDLEIFKTPTNSWASNLSSPSSTLSESSNSHIAISTRKGRTPRKRPNQTYNEAAAILSTAYPKLFPAKHLTEPHKITKSHPFPFEPSDLLMPGYLLEYPPILKTPNFQIEHRLNPFRKPCRSPGETENETEINSKGGSSEICDDYREDFDTESILDEEIDEGIDGIMGNLSMENENFNDSSIYGGIQMNNCCYGYPVGLGFDFGYGLRREFRAMRNVDEGDWWRCPRVSLGDITQKIAKIPVEKKKKKKNPESGIENLACTTSKEEVTPQPNAGLLLKLNYDDVLNAWSDKGSPFSGDAPGTESGGSDVQARLAQINLFSEEEIEEGGGERGAIVLRYKEKRRARGLISNKIRYQVRKVSADQRPRIKGRFARKTNSPDAAQHS</sequence>
<feature type="compositionally biased region" description="Polar residues" evidence="4">
    <location>
        <begin position="386"/>
        <end position="396"/>
    </location>
</feature>
<evidence type="ECO:0000256" key="2">
    <source>
        <dbReference type="ARBA" id="ARBA00023242"/>
    </source>
</evidence>
<dbReference type="GO" id="GO:0005634">
    <property type="term" value="C:nucleus"/>
    <property type="evidence" value="ECO:0007669"/>
    <property type="project" value="UniProtKB-SubCell"/>
</dbReference>
<comment type="caution">
    <text evidence="6">The sequence shown here is derived from an EMBL/GenBank/DDBJ whole genome shotgun (WGS) entry which is preliminary data.</text>
</comment>
<dbReference type="PANTHER" id="PTHR31874:SF10">
    <property type="entry name" value="PROTEIN CHLOROPLAST IMPORT APPARATUS 2"/>
    <property type="match status" value="1"/>
</dbReference>
<protein>
    <recommendedName>
        <fullName evidence="5">CCT domain-containing protein</fullName>
    </recommendedName>
</protein>
<keyword evidence="2 3" id="KW-0539">Nucleus</keyword>
<evidence type="ECO:0000256" key="3">
    <source>
        <dbReference type="PROSITE-ProRule" id="PRU00357"/>
    </source>
</evidence>
<dbReference type="InterPro" id="IPR010402">
    <property type="entry name" value="CCT_domain"/>
</dbReference>
<name>A0A2G9HHQ4_9LAMI</name>
<organism evidence="6 7">
    <name type="scientific">Handroanthus impetiginosus</name>
    <dbReference type="NCBI Taxonomy" id="429701"/>
    <lineage>
        <taxon>Eukaryota</taxon>
        <taxon>Viridiplantae</taxon>
        <taxon>Streptophyta</taxon>
        <taxon>Embryophyta</taxon>
        <taxon>Tracheophyta</taxon>
        <taxon>Spermatophyta</taxon>
        <taxon>Magnoliopsida</taxon>
        <taxon>eudicotyledons</taxon>
        <taxon>Gunneridae</taxon>
        <taxon>Pentapetalae</taxon>
        <taxon>asterids</taxon>
        <taxon>lamiids</taxon>
        <taxon>Lamiales</taxon>
        <taxon>Bignoniaceae</taxon>
        <taxon>Crescentiina</taxon>
        <taxon>Tabebuia alliance</taxon>
        <taxon>Handroanthus</taxon>
    </lineage>
</organism>
<dbReference type="STRING" id="429701.A0A2G9HHQ4"/>
<dbReference type="Proteomes" id="UP000231279">
    <property type="component" value="Unassembled WGS sequence"/>
</dbReference>
<proteinExistence type="predicted"/>
<evidence type="ECO:0000313" key="7">
    <source>
        <dbReference type="Proteomes" id="UP000231279"/>
    </source>
</evidence>
<feature type="compositionally biased region" description="Basic residues" evidence="4">
    <location>
        <begin position="49"/>
        <end position="58"/>
    </location>
</feature>
<feature type="region of interest" description="Disordered" evidence="4">
    <location>
        <begin position="130"/>
        <end position="153"/>
    </location>
</feature>
<dbReference type="AlphaFoldDB" id="A0A2G9HHQ4"/>
<accession>A0A2G9HHQ4</accession>